<comment type="caution">
    <text evidence="2">The sequence shown here is derived from an EMBL/GenBank/DDBJ whole genome shotgun (WGS) entry which is preliminary data.</text>
</comment>
<protein>
    <submittedName>
        <fullName evidence="2">Uncharacterized protein</fullName>
    </submittedName>
</protein>
<proteinExistence type="predicted"/>
<sequence length="58" mass="6383">MSKPLSLLFAVTSVLLMSATAIAISYNGWFALLFFALTICNIGAGFIVRARMRRKNNT</sequence>
<reference evidence="2" key="1">
    <citation type="journal article" date="2014" name="Int. J. Syst. Evol. Microbiol.">
        <title>Complete genome sequence of Corynebacterium casei LMG S-19264T (=DSM 44701T), isolated from a smear-ripened cheese.</title>
        <authorList>
            <consortium name="US DOE Joint Genome Institute (JGI-PGF)"/>
            <person name="Walter F."/>
            <person name="Albersmeier A."/>
            <person name="Kalinowski J."/>
            <person name="Ruckert C."/>
        </authorList>
    </citation>
    <scope>NUCLEOTIDE SEQUENCE</scope>
    <source>
        <strain evidence="2">CGMCC 1.12987</strain>
    </source>
</reference>
<keyword evidence="3" id="KW-1185">Reference proteome</keyword>
<evidence type="ECO:0000313" key="3">
    <source>
        <dbReference type="Proteomes" id="UP000644756"/>
    </source>
</evidence>
<evidence type="ECO:0000256" key="1">
    <source>
        <dbReference type="SAM" id="Phobius"/>
    </source>
</evidence>
<feature type="transmembrane region" description="Helical" evidence="1">
    <location>
        <begin position="31"/>
        <end position="48"/>
    </location>
</feature>
<name>A0A917CUP6_9BACL</name>
<reference evidence="2" key="2">
    <citation type="submission" date="2020-09" db="EMBL/GenBank/DDBJ databases">
        <authorList>
            <person name="Sun Q."/>
            <person name="Zhou Y."/>
        </authorList>
    </citation>
    <scope>NUCLEOTIDE SEQUENCE</scope>
    <source>
        <strain evidence="2">CGMCC 1.12987</strain>
    </source>
</reference>
<gene>
    <name evidence="2" type="ORF">GCM10010916_12380</name>
</gene>
<keyword evidence="1" id="KW-0812">Transmembrane</keyword>
<dbReference type="Proteomes" id="UP000644756">
    <property type="component" value="Unassembled WGS sequence"/>
</dbReference>
<keyword evidence="1" id="KW-1133">Transmembrane helix</keyword>
<keyword evidence="1" id="KW-0472">Membrane</keyword>
<dbReference type="RefSeq" id="WP_188529990.1">
    <property type="nucleotide sequence ID" value="NZ_BMGR01000003.1"/>
</dbReference>
<dbReference type="AlphaFoldDB" id="A0A917CUP6"/>
<organism evidence="2 3">
    <name type="scientific">Paenibacillus abyssi</name>
    <dbReference type="NCBI Taxonomy" id="1340531"/>
    <lineage>
        <taxon>Bacteria</taxon>
        <taxon>Bacillati</taxon>
        <taxon>Bacillota</taxon>
        <taxon>Bacilli</taxon>
        <taxon>Bacillales</taxon>
        <taxon>Paenibacillaceae</taxon>
        <taxon>Paenibacillus</taxon>
    </lineage>
</organism>
<accession>A0A917CUP6</accession>
<dbReference type="EMBL" id="BMGR01000003">
    <property type="protein sequence ID" value="GGF96671.1"/>
    <property type="molecule type" value="Genomic_DNA"/>
</dbReference>
<evidence type="ECO:0000313" key="2">
    <source>
        <dbReference type="EMBL" id="GGF96671.1"/>
    </source>
</evidence>